<dbReference type="InterPro" id="IPR057644">
    <property type="entry name" value="Beta-prop_WDR75_2nd"/>
</dbReference>
<keyword evidence="6" id="KW-0804">Transcription</keyword>
<feature type="repeat" description="WD" evidence="8">
    <location>
        <begin position="331"/>
        <end position="362"/>
    </location>
</feature>
<feature type="repeat" description="WD" evidence="8">
    <location>
        <begin position="150"/>
        <end position="172"/>
    </location>
</feature>
<evidence type="ECO:0000313" key="11">
    <source>
        <dbReference type="EMBL" id="SGZ33472.1"/>
    </source>
</evidence>
<evidence type="ECO:0000256" key="6">
    <source>
        <dbReference type="ARBA" id="ARBA00023163"/>
    </source>
</evidence>
<dbReference type="GO" id="GO:0032040">
    <property type="term" value="C:small-subunit processome"/>
    <property type="evidence" value="ECO:0007669"/>
    <property type="project" value="InterPro"/>
</dbReference>
<name>A0A2X0MUE4_9BASI</name>
<feature type="region of interest" description="Disordered" evidence="9">
    <location>
        <begin position="979"/>
        <end position="1003"/>
    </location>
</feature>
<keyword evidence="2" id="KW-0690">Ribosome biogenesis</keyword>
<feature type="compositionally biased region" description="Low complexity" evidence="9">
    <location>
        <begin position="30"/>
        <end position="49"/>
    </location>
</feature>
<accession>A0A2X0MUE4</accession>
<gene>
    <name evidence="11" type="primary">BQ5605_C041g11967</name>
    <name evidence="11" type="ORF">BQ5605_C041G11967</name>
</gene>
<evidence type="ECO:0000313" key="12">
    <source>
        <dbReference type="Proteomes" id="UP000249464"/>
    </source>
</evidence>
<evidence type="ECO:0000259" key="10">
    <source>
        <dbReference type="Pfam" id="PF23769"/>
    </source>
</evidence>
<dbReference type="GO" id="GO:0006364">
    <property type="term" value="P:rRNA processing"/>
    <property type="evidence" value="ECO:0007669"/>
    <property type="project" value="UniProtKB-KW"/>
</dbReference>
<feature type="domain" description="WD repeat-containing protein 75 second beta-propeller" evidence="10">
    <location>
        <begin position="631"/>
        <end position="765"/>
    </location>
</feature>
<feature type="compositionally biased region" description="Basic and acidic residues" evidence="9">
    <location>
        <begin position="16"/>
        <end position="27"/>
    </location>
</feature>
<protein>
    <submittedName>
        <fullName evidence="11">BQ5605_C041g11967 protein</fullName>
    </submittedName>
</protein>
<dbReference type="STRING" id="796604.A0A2X0MUE4"/>
<feature type="repeat" description="WD" evidence="8">
    <location>
        <begin position="400"/>
        <end position="441"/>
    </location>
</feature>
<keyword evidence="12" id="KW-1185">Reference proteome</keyword>
<dbReference type="AlphaFoldDB" id="A0A2X0MUE4"/>
<dbReference type="InterPro" id="IPR053826">
    <property type="entry name" value="WDR75"/>
</dbReference>
<dbReference type="SMART" id="SM00320">
    <property type="entry name" value="WD40"/>
    <property type="match status" value="5"/>
</dbReference>
<feature type="compositionally biased region" description="Basic and acidic residues" evidence="9">
    <location>
        <begin position="990"/>
        <end position="1003"/>
    </location>
</feature>
<dbReference type="GO" id="GO:0003723">
    <property type="term" value="F:RNA binding"/>
    <property type="evidence" value="ECO:0007669"/>
    <property type="project" value="InterPro"/>
</dbReference>
<evidence type="ECO:0000256" key="3">
    <source>
        <dbReference type="ARBA" id="ARBA00022552"/>
    </source>
</evidence>
<feature type="compositionally biased region" description="Polar residues" evidence="9">
    <location>
        <begin position="229"/>
        <end position="248"/>
    </location>
</feature>
<dbReference type="InterPro" id="IPR036322">
    <property type="entry name" value="WD40_repeat_dom_sf"/>
</dbReference>
<evidence type="ECO:0000256" key="2">
    <source>
        <dbReference type="ARBA" id="ARBA00022517"/>
    </source>
</evidence>
<dbReference type="EMBL" id="FQNC01000119">
    <property type="protein sequence ID" value="SGZ33472.1"/>
    <property type="molecule type" value="Genomic_DNA"/>
</dbReference>
<evidence type="ECO:0000256" key="5">
    <source>
        <dbReference type="ARBA" id="ARBA00022737"/>
    </source>
</evidence>
<dbReference type="Pfam" id="PF23769">
    <property type="entry name" value="Beta-prop_WDR75_2nd"/>
    <property type="match status" value="1"/>
</dbReference>
<evidence type="ECO:0000256" key="4">
    <source>
        <dbReference type="ARBA" id="ARBA00022574"/>
    </source>
</evidence>
<dbReference type="GO" id="GO:2000234">
    <property type="term" value="P:positive regulation of rRNA processing"/>
    <property type="evidence" value="ECO:0007669"/>
    <property type="project" value="TreeGrafter"/>
</dbReference>
<dbReference type="PANTHER" id="PTHR44215">
    <property type="entry name" value="WD REPEAT-CONTAINING PROTEIN 75"/>
    <property type="match status" value="1"/>
</dbReference>
<evidence type="ECO:0000256" key="7">
    <source>
        <dbReference type="ARBA" id="ARBA00023242"/>
    </source>
</evidence>
<dbReference type="PROSITE" id="PS50082">
    <property type="entry name" value="WD_REPEATS_2"/>
    <property type="match status" value="4"/>
</dbReference>
<sequence length="1037" mass="111296">MATPAVSTPRARARLGKKEKQALRDQLEPAAAVSSSSQALAPASTSTSTQISNSDAVPPIPTWPWTSLNESIVTTTCPVVYSPDAAYCFIASSFQVKIYSTQSTLLLSTLSPPSQQPSTSTASISPSQSSSVGRAKVTALLLNPTNPLQLLVASFDGTIRVWDYYEGRLLRTIQLGAPVLHACGHPSLGDHLFVALAVHEQDAPLSRTGTKELNASASNALHLALTATRANPDSAKSSGAQTGASSKSVPVDERRAGIYSISLRPKLIPEYMERTISPTTPRDPARRVRLANPRIVRSLAISPSGAHLIALNPHSVNICRPAQLQRGFTTQLDSSEALTTVAFHPIENYFATGNERGQIRLWYDVLDEEVFGTPRPTTKQNSKQKAVKDNANEKRSTAVYHWHKHPVAALTFTANGAYLLSGGEEAVMVLWQLHTGHTEFVPRLGAPILALSIAGEGQAEQQVAARLRDGTVVFIGTQRLKITKTISGLKADPVRLSAIAHQRRTQLPLAVQPSTKALVVPAGHPSSIQFYSPPNDSQLLELEVSPSNRVSSAGEVPIEPTRVERVTFSTPALDPNRIGGTYWMATLDTWIKDSFAPTRHLKFWEHKGNGTRLVCELSYFTLVPSLRRAPAHSFVLSTRIDRPHNAAVTSMAFSPSPASPLLLTTSMDGVAKLWAHVAGSWRCLTSFEYRGFTPYDAAWSQDGSMFAIAHDKVVTLWSLASNALIHVFACSTITSARKVGFVGRGGTTLLAGGTSGSIAWDLLTFDGKSIEFTLTKSLHLDFEVNSISNRPCSSLFIATEKIAPRKETASSRSVSTATRAYLIDASAPPSTLLARQLPFAVRQSIWYDVNAPSSTSSEDDVSLAIIDDEGDITLVGKAATFGSQIAPSKLPRAASTKAQSRLFDEIYGNGDEARTTSRRALAGQNAKKPTTSVDRLAASMSVLDAPAHSLPPVKLLWRTILGGFGSDASVQVDEVEGAHDAPNANGASEDADKPKPPSKVRWDETTVFVPSPDSLAEIFKAGMVLGSAHASTAKAKK</sequence>
<dbReference type="PANTHER" id="PTHR44215:SF1">
    <property type="entry name" value="WD REPEAT-CONTAINING PROTEIN 75"/>
    <property type="match status" value="1"/>
</dbReference>
<evidence type="ECO:0000256" key="1">
    <source>
        <dbReference type="ARBA" id="ARBA00004604"/>
    </source>
</evidence>
<keyword evidence="5" id="KW-0677">Repeat</keyword>
<feature type="repeat" description="WD" evidence="8">
    <location>
        <begin position="641"/>
        <end position="674"/>
    </location>
</feature>
<feature type="region of interest" description="Disordered" evidence="9">
    <location>
        <begin position="229"/>
        <end position="249"/>
    </location>
</feature>
<dbReference type="InterPro" id="IPR001680">
    <property type="entry name" value="WD40_rpt"/>
</dbReference>
<keyword evidence="7" id="KW-0539">Nucleus</keyword>
<keyword evidence="3" id="KW-0698">rRNA processing</keyword>
<proteinExistence type="predicted"/>
<keyword evidence="4 8" id="KW-0853">WD repeat</keyword>
<dbReference type="PROSITE" id="PS50294">
    <property type="entry name" value="WD_REPEATS_REGION"/>
    <property type="match status" value="2"/>
</dbReference>
<dbReference type="GO" id="GO:0045943">
    <property type="term" value="P:positive regulation of transcription by RNA polymerase I"/>
    <property type="evidence" value="ECO:0007669"/>
    <property type="project" value="InterPro"/>
</dbReference>
<feature type="region of interest" description="Disordered" evidence="9">
    <location>
        <begin position="110"/>
        <end position="129"/>
    </location>
</feature>
<organism evidence="11 12">
    <name type="scientific">Microbotryum silenes-dioicae</name>
    <dbReference type="NCBI Taxonomy" id="796604"/>
    <lineage>
        <taxon>Eukaryota</taxon>
        <taxon>Fungi</taxon>
        <taxon>Dikarya</taxon>
        <taxon>Basidiomycota</taxon>
        <taxon>Pucciniomycotina</taxon>
        <taxon>Microbotryomycetes</taxon>
        <taxon>Microbotryales</taxon>
        <taxon>Microbotryaceae</taxon>
        <taxon>Microbotryum</taxon>
    </lineage>
</organism>
<dbReference type="Proteomes" id="UP000249464">
    <property type="component" value="Unassembled WGS sequence"/>
</dbReference>
<feature type="region of interest" description="Disordered" evidence="9">
    <location>
        <begin position="1"/>
        <end position="56"/>
    </location>
</feature>
<evidence type="ECO:0000256" key="9">
    <source>
        <dbReference type="SAM" id="MobiDB-lite"/>
    </source>
</evidence>
<dbReference type="SUPFAM" id="SSF50978">
    <property type="entry name" value="WD40 repeat-like"/>
    <property type="match status" value="2"/>
</dbReference>
<evidence type="ECO:0000256" key="8">
    <source>
        <dbReference type="PROSITE-ProRule" id="PRU00221"/>
    </source>
</evidence>
<reference evidence="11 12" key="1">
    <citation type="submission" date="2016-11" db="EMBL/GenBank/DDBJ databases">
        <authorList>
            <person name="Jaros S."/>
            <person name="Januszkiewicz K."/>
            <person name="Wedrychowicz H."/>
        </authorList>
    </citation>
    <scope>NUCLEOTIDE SEQUENCE [LARGE SCALE GENOMIC DNA]</scope>
</reference>
<dbReference type="Gene3D" id="2.130.10.10">
    <property type="entry name" value="YVTN repeat-like/Quinoprotein amine dehydrogenase"/>
    <property type="match status" value="3"/>
</dbReference>
<dbReference type="Pfam" id="PF23869">
    <property type="entry name" value="Beta-prop_WDR75_1st"/>
    <property type="match status" value="1"/>
</dbReference>
<dbReference type="Pfam" id="PF00400">
    <property type="entry name" value="WD40"/>
    <property type="match status" value="2"/>
</dbReference>
<comment type="subcellular location">
    <subcellularLocation>
        <location evidence="1">Nucleus</location>
        <location evidence="1">Nucleolus</location>
    </subcellularLocation>
</comment>
<dbReference type="InterPro" id="IPR015943">
    <property type="entry name" value="WD40/YVTN_repeat-like_dom_sf"/>
</dbReference>